<organism evidence="1 2">
    <name type="scientific">Dickeya dadantii (strain 3937)</name>
    <name type="common">Erwinia chrysanthemi (strain 3937)</name>
    <dbReference type="NCBI Taxonomy" id="198628"/>
    <lineage>
        <taxon>Bacteria</taxon>
        <taxon>Pseudomonadati</taxon>
        <taxon>Pseudomonadota</taxon>
        <taxon>Gammaproteobacteria</taxon>
        <taxon>Enterobacterales</taxon>
        <taxon>Pectobacteriaceae</taxon>
        <taxon>Dickeya</taxon>
    </lineage>
</organism>
<reference evidence="1 2" key="1">
    <citation type="journal article" date="2011" name="J. Bacteriol.">
        <title>Genome sequence of the plant-pathogenic bacterium Dickeya dadantii 3937.</title>
        <authorList>
            <person name="Glasner J.D."/>
            <person name="Yang C.H."/>
            <person name="Reverchon S."/>
            <person name="Hugouvieux-Cotte-Pattat N."/>
            <person name="Condemine G."/>
            <person name="Bohin J.P."/>
            <person name="Van Gijsegem F."/>
            <person name="Yang S."/>
            <person name="Franza T."/>
            <person name="Expert D."/>
            <person name="Plunkett G. III"/>
            <person name="San Francisco M.J."/>
            <person name="Charkowski A.O."/>
            <person name="Py B."/>
            <person name="Bell K."/>
            <person name="Rauscher L."/>
            <person name="Rodriguez-Palenzuela P."/>
            <person name="Toussaint A."/>
            <person name="Holeva M.C."/>
            <person name="He S.Y."/>
            <person name="Douet V."/>
            <person name="Boccara M."/>
            <person name="Blanco C."/>
            <person name="Toth I."/>
            <person name="Anderson B.D."/>
            <person name="Biehl B.S."/>
            <person name="Mau B."/>
            <person name="Flynn S.M."/>
            <person name="Barras F."/>
            <person name="Lindeberg M."/>
            <person name="Birch P.R."/>
            <person name="Tsuyumu S."/>
            <person name="Shi X."/>
            <person name="Hibbing M."/>
            <person name="Yap M.N."/>
            <person name="Carpentier M."/>
            <person name="Dassa E."/>
            <person name="Umehara M."/>
            <person name="Kim J.F."/>
            <person name="Rusch M."/>
            <person name="Soni P."/>
            <person name="Mayhew G.F."/>
            <person name="Fouts D.E."/>
            <person name="Gill S.R."/>
            <person name="Blattner F.R."/>
            <person name="Keen N.T."/>
            <person name="Perna N.T."/>
        </authorList>
    </citation>
    <scope>NUCLEOTIDE SEQUENCE [LARGE SCALE GENOMIC DNA]</scope>
    <source>
        <strain evidence="1 2">3937</strain>
    </source>
</reference>
<dbReference type="STRING" id="198628.Dda3937_04158"/>
<dbReference type="Proteomes" id="UP000006859">
    <property type="component" value="Chromosome"/>
</dbReference>
<protein>
    <submittedName>
        <fullName evidence="1">Uncharacterized protein</fullName>
    </submittedName>
</protein>
<sequence length="78" mass="8744">MEPALIDELDVQRRVTVTRGREKAEERCNLVYQPFHIDVSGSGDSGRYPAIGHRAVAGRAFSRRQVPMLNGSASKLYR</sequence>
<name>E0SDY2_DICD3</name>
<dbReference type="HOGENOM" id="CLU_2616305_0_0_6"/>
<gene>
    <name evidence="1" type="ordered locus">Dda3937_04158</name>
</gene>
<evidence type="ECO:0000313" key="2">
    <source>
        <dbReference type="Proteomes" id="UP000006859"/>
    </source>
</evidence>
<accession>E0SDY2</accession>
<evidence type="ECO:0000313" key="1">
    <source>
        <dbReference type="EMBL" id="ADM97432.1"/>
    </source>
</evidence>
<dbReference type="EMBL" id="CP002038">
    <property type="protein sequence ID" value="ADM97432.1"/>
    <property type="molecule type" value="Genomic_DNA"/>
</dbReference>
<keyword evidence="2" id="KW-1185">Reference proteome</keyword>
<dbReference type="KEGG" id="ddd:Dda3937_04158"/>
<dbReference type="AlphaFoldDB" id="E0SDY2"/>
<proteinExistence type="predicted"/>